<dbReference type="Proteomes" id="UP000199129">
    <property type="component" value="Unassembled WGS sequence"/>
</dbReference>
<evidence type="ECO:0000313" key="4">
    <source>
        <dbReference type="EMBL" id="SEE57993.1"/>
    </source>
</evidence>
<evidence type="ECO:0000313" key="6">
    <source>
        <dbReference type="Proteomes" id="UP000240476"/>
    </source>
</evidence>
<dbReference type="EMBL" id="PYWX01000066">
    <property type="protein sequence ID" value="PTC22622.1"/>
    <property type="molecule type" value="Genomic_DNA"/>
</dbReference>
<reference evidence="2 7" key="3">
    <citation type="submission" date="2019-09" db="EMBL/GenBank/DDBJ databases">
        <title>Draft genome sequences of 48 bacterial type strains from the CCUG.</title>
        <authorList>
            <person name="Tunovic T."/>
            <person name="Pineiro-Iglesias B."/>
            <person name="Unosson C."/>
            <person name="Inganas E."/>
            <person name="Ohlen M."/>
            <person name="Cardew S."/>
            <person name="Jensie-Markopoulos S."/>
            <person name="Salva-Serra F."/>
            <person name="Jaen-Luchoro D."/>
            <person name="Karlsson R."/>
            <person name="Svensson-Stadler L."/>
            <person name="Chun J."/>
            <person name="Moore E."/>
        </authorList>
    </citation>
    <scope>NUCLEOTIDE SEQUENCE [LARGE SCALE GENOMIC DNA]</scope>
    <source>
        <strain evidence="2 7">CCUG 51524</strain>
    </source>
</reference>
<evidence type="ECO:0000313" key="3">
    <source>
        <dbReference type="EMBL" id="PTC22622.1"/>
    </source>
</evidence>
<evidence type="ECO:0000259" key="1">
    <source>
        <dbReference type="Pfam" id="PF14090"/>
    </source>
</evidence>
<protein>
    <submittedName>
        <fullName evidence="4">Helix-turn-helix domain-containing protein</fullName>
    </submittedName>
</protein>
<dbReference type="Proteomes" id="UP000240476">
    <property type="component" value="Unassembled WGS sequence"/>
</dbReference>
<gene>
    <name evidence="3" type="ORF">C9383_22775</name>
    <name evidence="2" type="ORF">F7R03_25805</name>
    <name evidence="4" type="ORF">SAMN04490198_1963</name>
</gene>
<evidence type="ECO:0000313" key="7">
    <source>
        <dbReference type="Proteomes" id="UP000423257"/>
    </source>
</evidence>
<evidence type="ECO:0000313" key="2">
    <source>
        <dbReference type="EMBL" id="KAB0563641.1"/>
    </source>
</evidence>
<name>A0A1H5JZL5_9PSED</name>
<reference evidence="4 5" key="1">
    <citation type="submission" date="2016-10" db="EMBL/GenBank/DDBJ databases">
        <authorList>
            <person name="de Groot N.N."/>
        </authorList>
    </citation>
    <scope>NUCLEOTIDE SEQUENCE [LARGE SCALE GENOMIC DNA]</scope>
    <source>
        <strain evidence="4 5">BS3265</strain>
    </source>
</reference>
<dbReference type="Pfam" id="PF14090">
    <property type="entry name" value="HTH_39"/>
    <property type="match status" value="1"/>
</dbReference>
<organism evidence="4 5">
    <name type="scientific">Pseudomonas palleroniana</name>
    <dbReference type="NCBI Taxonomy" id="191390"/>
    <lineage>
        <taxon>Bacteria</taxon>
        <taxon>Pseudomonadati</taxon>
        <taxon>Pseudomonadota</taxon>
        <taxon>Gammaproteobacteria</taxon>
        <taxon>Pseudomonadales</taxon>
        <taxon>Pseudomonadaceae</taxon>
        <taxon>Pseudomonas</taxon>
    </lineage>
</organism>
<reference evidence="3 6" key="2">
    <citation type="submission" date="2018-03" db="EMBL/GenBank/DDBJ databases">
        <title>Draft genome sequence of the type strain of Pseudomonas palleroniana LMG 23076, isolated from rice in Cameroon.</title>
        <authorList>
            <person name="Tambong J.T."/>
        </authorList>
    </citation>
    <scope>NUCLEOTIDE SEQUENCE [LARGE SCALE GENOMIC DNA]</scope>
    <source>
        <strain evidence="3 6">LMG 23076</strain>
    </source>
</reference>
<dbReference type="InterPro" id="IPR055245">
    <property type="entry name" value="HTH_proteobacteria"/>
</dbReference>
<keyword evidence="6" id="KW-1185">Reference proteome</keyword>
<sequence>MEKILHSEKSCSAQSVSDTSGSAQRMRLLAYLHQHGSINTFQAIMFLNILRPGARISELRAQGHGIITHLGTLKDDQGREHQKVATYYLSTGSVQKVAS</sequence>
<dbReference type="EMBL" id="VZPQ01000024">
    <property type="protein sequence ID" value="KAB0563641.1"/>
    <property type="molecule type" value="Genomic_DNA"/>
</dbReference>
<feature type="domain" description="Winged helix-turn-helix" evidence="1">
    <location>
        <begin position="24"/>
        <end position="90"/>
    </location>
</feature>
<dbReference type="RefSeq" id="WP_090367434.1">
    <property type="nucleotide sequence ID" value="NZ_FNUA01000002.1"/>
</dbReference>
<accession>A0A1H5JZL5</accession>
<dbReference type="EMBL" id="FNUA01000002">
    <property type="protein sequence ID" value="SEE57993.1"/>
    <property type="molecule type" value="Genomic_DNA"/>
</dbReference>
<proteinExistence type="predicted"/>
<dbReference type="AlphaFoldDB" id="A0A1H5JZL5"/>
<dbReference type="Proteomes" id="UP000423257">
    <property type="component" value="Unassembled WGS sequence"/>
</dbReference>
<evidence type="ECO:0000313" key="5">
    <source>
        <dbReference type="Proteomes" id="UP000199129"/>
    </source>
</evidence>